<evidence type="ECO:0000256" key="5">
    <source>
        <dbReference type="ARBA" id="ARBA00023136"/>
    </source>
</evidence>
<keyword evidence="4 6" id="KW-1133">Transmembrane helix</keyword>
<evidence type="ECO:0000313" key="9">
    <source>
        <dbReference type="Proteomes" id="UP001432027"/>
    </source>
</evidence>
<dbReference type="PANTHER" id="PTHR45840">
    <property type="entry name" value="RHOMBOID-RELATED PROTEIN"/>
    <property type="match status" value="1"/>
</dbReference>
<dbReference type="EMBL" id="BTSX01000001">
    <property type="protein sequence ID" value="GMS80316.1"/>
    <property type="molecule type" value="Genomic_DNA"/>
</dbReference>
<dbReference type="InterPro" id="IPR035952">
    <property type="entry name" value="Rhomboid-like_sf"/>
</dbReference>
<gene>
    <name evidence="8" type="ORF">PENTCL1PPCAC_2491</name>
</gene>
<evidence type="ECO:0000256" key="2">
    <source>
        <dbReference type="ARBA" id="ARBA00009045"/>
    </source>
</evidence>
<dbReference type="GO" id="GO:0004252">
    <property type="term" value="F:serine-type endopeptidase activity"/>
    <property type="evidence" value="ECO:0007669"/>
    <property type="project" value="InterPro"/>
</dbReference>
<dbReference type="SUPFAM" id="SSF144091">
    <property type="entry name" value="Rhomboid-like"/>
    <property type="match status" value="1"/>
</dbReference>
<organism evidence="8 9">
    <name type="scientific">Pristionchus entomophagus</name>
    <dbReference type="NCBI Taxonomy" id="358040"/>
    <lineage>
        <taxon>Eukaryota</taxon>
        <taxon>Metazoa</taxon>
        <taxon>Ecdysozoa</taxon>
        <taxon>Nematoda</taxon>
        <taxon>Chromadorea</taxon>
        <taxon>Rhabditida</taxon>
        <taxon>Rhabditina</taxon>
        <taxon>Diplogasteromorpha</taxon>
        <taxon>Diplogasteroidea</taxon>
        <taxon>Neodiplogasteridae</taxon>
        <taxon>Pristionchus</taxon>
    </lineage>
</organism>
<dbReference type="InterPro" id="IPR022764">
    <property type="entry name" value="Peptidase_S54_rhomboid_dom"/>
</dbReference>
<dbReference type="InterPro" id="IPR051739">
    <property type="entry name" value="Rhomboid_IM_Serine_Proteases"/>
</dbReference>
<evidence type="ECO:0000256" key="6">
    <source>
        <dbReference type="SAM" id="Phobius"/>
    </source>
</evidence>
<name>A0AAV5SKY7_9BILA</name>
<evidence type="ECO:0000256" key="1">
    <source>
        <dbReference type="ARBA" id="ARBA00004141"/>
    </source>
</evidence>
<proteinExistence type="inferred from homology"/>
<dbReference type="Pfam" id="PF01694">
    <property type="entry name" value="Rhomboid"/>
    <property type="match status" value="1"/>
</dbReference>
<feature type="domain" description="Peptidase S54 rhomboid" evidence="7">
    <location>
        <begin position="195"/>
        <end position="265"/>
    </location>
</feature>
<dbReference type="Gene3D" id="1.10.238.10">
    <property type="entry name" value="EF-hand"/>
    <property type="match status" value="1"/>
</dbReference>
<evidence type="ECO:0000259" key="7">
    <source>
        <dbReference type="Pfam" id="PF01694"/>
    </source>
</evidence>
<evidence type="ECO:0000256" key="3">
    <source>
        <dbReference type="ARBA" id="ARBA00022692"/>
    </source>
</evidence>
<keyword evidence="5 6" id="KW-0472">Membrane</keyword>
<evidence type="ECO:0000313" key="8">
    <source>
        <dbReference type="EMBL" id="GMS80316.1"/>
    </source>
</evidence>
<accession>A0AAV5SKY7</accession>
<feature type="non-terminal residue" evidence="8">
    <location>
        <position position="1"/>
    </location>
</feature>
<comment type="subcellular location">
    <subcellularLocation>
        <location evidence="1">Membrane</location>
        <topology evidence="1">Multi-pass membrane protein</topology>
    </subcellularLocation>
</comment>
<dbReference type="GO" id="GO:0016020">
    <property type="term" value="C:membrane"/>
    <property type="evidence" value="ECO:0007669"/>
    <property type="project" value="UniProtKB-SubCell"/>
</dbReference>
<protein>
    <recommendedName>
        <fullName evidence="7">Peptidase S54 rhomboid domain-containing protein</fullName>
    </recommendedName>
</protein>
<dbReference type="InterPro" id="IPR011992">
    <property type="entry name" value="EF-hand-dom_pair"/>
</dbReference>
<comment type="similarity">
    <text evidence="2">Belongs to the peptidase S54 family.</text>
</comment>
<keyword evidence="3 6" id="KW-0812">Transmembrane</keyword>
<keyword evidence="9" id="KW-1185">Reference proteome</keyword>
<comment type="caution">
    <text evidence="8">The sequence shown here is derived from an EMBL/GenBank/DDBJ whole genome shotgun (WGS) entry which is preliminary data.</text>
</comment>
<dbReference type="Proteomes" id="UP001432027">
    <property type="component" value="Unassembled WGS sequence"/>
</dbReference>
<dbReference type="AlphaFoldDB" id="A0AAV5SKY7"/>
<reference evidence="8" key="1">
    <citation type="submission" date="2023-10" db="EMBL/GenBank/DDBJ databases">
        <title>Genome assembly of Pristionchus species.</title>
        <authorList>
            <person name="Yoshida K."/>
            <person name="Sommer R.J."/>
        </authorList>
    </citation>
    <scope>NUCLEOTIDE SEQUENCE</scope>
    <source>
        <strain evidence="8">RS0144</strain>
    </source>
</reference>
<dbReference type="Gene3D" id="1.20.1540.10">
    <property type="entry name" value="Rhomboid-like"/>
    <property type="match status" value="1"/>
</dbReference>
<feature type="transmembrane region" description="Helical" evidence="6">
    <location>
        <begin position="142"/>
        <end position="161"/>
    </location>
</feature>
<evidence type="ECO:0000256" key="4">
    <source>
        <dbReference type="ARBA" id="ARBA00022989"/>
    </source>
</evidence>
<dbReference type="PANTHER" id="PTHR45840:SF2">
    <property type="entry name" value="PROTEIN RHOMBOID-RELATED"/>
    <property type="match status" value="1"/>
</dbReference>
<sequence>VTQPLFYFSPLFFVLPPIAQYCTTTMPEKGNSDVGRVRKTFRALYEGYESIPLMIIRKELLERRDEFGLDELQVQTFLEKSDKNWDRRIDMEEFEEIMAKGLGRTNKMRKVMIRMGNTVIARKQRLEMTSYLDQYTFWPPPIFIILISLIQFAVFCAYYILERQGTDIFFVCPGCFRDKNGTPGYLVFAPIQSRTEWWRFITYQFVNQGFLQLLVKIIVQLIIGLPLEIVHKFWRIAPIYLLSVVSGAMLQYSIDPSAFVIGNSAG</sequence>
<dbReference type="SUPFAM" id="SSF47473">
    <property type="entry name" value="EF-hand"/>
    <property type="match status" value="1"/>
</dbReference>